<sequence>MLALIHPDAPLQSKPIVKRDRRNQVGRRLLDHERRLFALIGGEEQATPALRKAVADTAELALAAEKARASYLQDELSASDLLRFQDAAREAERALKEMSR</sequence>
<organism evidence="1 2">
    <name type="scientific">Bosea lupini</name>
    <dbReference type="NCBI Taxonomy" id="1036779"/>
    <lineage>
        <taxon>Bacteria</taxon>
        <taxon>Pseudomonadati</taxon>
        <taxon>Pseudomonadota</taxon>
        <taxon>Alphaproteobacteria</taxon>
        <taxon>Hyphomicrobiales</taxon>
        <taxon>Boseaceae</taxon>
        <taxon>Bosea</taxon>
    </lineage>
</organism>
<name>A0A1H7PUI2_9HYPH</name>
<proteinExistence type="predicted"/>
<dbReference type="STRING" id="1036779.SAMN04515666_103616"/>
<keyword evidence="2" id="KW-1185">Reference proteome</keyword>
<dbReference type="RefSeq" id="WP_091834188.1">
    <property type="nucleotide sequence ID" value="NZ_FOAN01000003.1"/>
</dbReference>
<evidence type="ECO:0000313" key="2">
    <source>
        <dbReference type="Proteomes" id="UP000199664"/>
    </source>
</evidence>
<dbReference type="EMBL" id="FOAN01000003">
    <property type="protein sequence ID" value="SEL39510.1"/>
    <property type="molecule type" value="Genomic_DNA"/>
</dbReference>
<reference evidence="2" key="1">
    <citation type="submission" date="2016-10" db="EMBL/GenBank/DDBJ databases">
        <authorList>
            <person name="Varghese N."/>
            <person name="Submissions S."/>
        </authorList>
    </citation>
    <scope>NUCLEOTIDE SEQUENCE [LARGE SCALE GENOMIC DNA]</scope>
    <source>
        <strain evidence="2">LMG 26383,CCUG 61248,R- 45681</strain>
    </source>
</reference>
<protein>
    <submittedName>
        <fullName evidence="1">Uncharacterized protein</fullName>
    </submittedName>
</protein>
<gene>
    <name evidence="1" type="ORF">SAMN04515666_103616</name>
</gene>
<accession>A0A1H7PUI2</accession>
<dbReference type="AlphaFoldDB" id="A0A1H7PUI2"/>
<evidence type="ECO:0000313" key="1">
    <source>
        <dbReference type="EMBL" id="SEL39510.1"/>
    </source>
</evidence>
<dbReference type="Proteomes" id="UP000199664">
    <property type="component" value="Unassembled WGS sequence"/>
</dbReference>